<proteinExistence type="inferred from homology"/>
<dbReference type="Gene3D" id="3.40.50.300">
    <property type="entry name" value="P-loop containing nucleotide triphosphate hydrolases"/>
    <property type="match status" value="1"/>
</dbReference>
<feature type="domain" description="Sulfotransferase" evidence="3">
    <location>
        <begin position="6"/>
        <end position="273"/>
    </location>
</feature>
<protein>
    <submittedName>
        <fullName evidence="4">Sulfotransferase domain-containing protein</fullName>
    </submittedName>
</protein>
<dbReference type="Pfam" id="PF00685">
    <property type="entry name" value="Sulfotransfer_1"/>
    <property type="match status" value="1"/>
</dbReference>
<sequence length="283" mass="31848">MSGIYWLASYPKSGNTWFRSFLTNLQADGDTPVDIDSLGSGIASSRAWLDAVLGFDTADLGHDETERVRPAVYDWSSRQPAPTYHKIHDAFIHTVDAEPLVGRAGTLGALYILRNPLDVAPSFANHLGKSIDHAIARMGDPEFALAARKRRLDSQVRQRLLSWSQHVESWVDAPDLNLLVIRYEDMLDDPIDTFTRAARFLHLPDDPARIEKSVRFSDFKVLAAQETRGGFRERPPESTRFFLSGKSGTWRDRLTDAQVERIVADHRAVMRRFGYLDAAGNPI</sequence>
<keyword evidence="2" id="KW-0808">Transferase</keyword>
<dbReference type="RefSeq" id="WP_258854599.1">
    <property type="nucleotide sequence ID" value="NZ_JANUGV010000001.1"/>
</dbReference>
<dbReference type="InterPro" id="IPR027417">
    <property type="entry name" value="P-loop_NTPase"/>
</dbReference>
<dbReference type="InterPro" id="IPR000863">
    <property type="entry name" value="Sulfotransferase_dom"/>
</dbReference>
<dbReference type="EMBL" id="JANUGV010000001">
    <property type="protein sequence ID" value="MCS0606798.1"/>
    <property type="molecule type" value="Genomic_DNA"/>
</dbReference>
<name>A0ABT2BFV3_9BURK</name>
<dbReference type="SUPFAM" id="SSF52540">
    <property type="entry name" value="P-loop containing nucleoside triphosphate hydrolases"/>
    <property type="match status" value="1"/>
</dbReference>
<evidence type="ECO:0000256" key="1">
    <source>
        <dbReference type="ARBA" id="ARBA00005771"/>
    </source>
</evidence>
<organism evidence="4 5">
    <name type="scientific">Massilia solisilvae</name>
    <dbReference type="NCBI Taxonomy" id="1811225"/>
    <lineage>
        <taxon>Bacteria</taxon>
        <taxon>Pseudomonadati</taxon>
        <taxon>Pseudomonadota</taxon>
        <taxon>Betaproteobacteria</taxon>
        <taxon>Burkholderiales</taxon>
        <taxon>Oxalobacteraceae</taxon>
        <taxon>Telluria group</taxon>
        <taxon>Massilia</taxon>
    </lineage>
</organism>
<comment type="caution">
    <text evidence="4">The sequence shown here is derived from an EMBL/GenBank/DDBJ whole genome shotgun (WGS) entry which is preliminary data.</text>
</comment>
<keyword evidence="5" id="KW-1185">Reference proteome</keyword>
<dbReference type="Proteomes" id="UP001205861">
    <property type="component" value="Unassembled WGS sequence"/>
</dbReference>
<reference evidence="4 5" key="1">
    <citation type="submission" date="2022-08" db="EMBL/GenBank/DDBJ databases">
        <title>Reclassification of Massilia species as members of the genera Telluria, Duganella, Pseudoduganella, Mokoshia gen. nov. and Zemynaea gen. nov. using orthogonal and non-orthogonal genome-based approaches.</title>
        <authorList>
            <person name="Bowman J.P."/>
        </authorList>
    </citation>
    <scope>NUCLEOTIDE SEQUENCE [LARGE SCALE GENOMIC DNA]</scope>
    <source>
        <strain evidence="4 5">JCM 31607</strain>
    </source>
</reference>
<gene>
    <name evidence="4" type="ORF">NX773_01290</name>
</gene>
<comment type="similarity">
    <text evidence="1">Belongs to the sulfotransferase 1 family.</text>
</comment>
<accession>A0ABT2BFV3</accession>
<evidence type="ECO:0000313" key="5">
    <source>
        <dbReference type="Proteomes" id="UP001205861"/>
    </source>
</evidence>
<dbReference type="PANTHER" id="PTHR11783">
    <property type="entry name" value="SULFOTRANSFERASE SULT"/>
    <property type="match status" value="1"/>
</dbReference>
<evidence type="ECO:0000256" key="2">
    <source>
        <dbReference type="ARBA" id="ARBA00022679"/>
    </source>
</evidence>
<evidence type="ECO:0000313" key="4">
    <source>
        <dbReference type="EMBL" id="MCS0606798.1"/>
    </source>
</evidence>
<evidence type="ECO:0000259" key="3">
    <source>
        <dbReference type="Pfam" id="PF00685"/>
    </source>
</evidence>